<comment type="caution">
    <text evidence="1">The sequence shown here is derived from an EMBL/GenBank/DDBJ whole genome shotgun (WGS) entry which is preliminary data.</text>
</comment>
<keyword evidence="2" id="KW-1185">Reference proteome</keyword>
<evidence type="ECO:0000313" key="2">
    <source>
        <dbReference type="Proteomes" id="UP001501470"/>
    </source>
</evidence>
<protein>
    <submittedName>
        <fullName evidence="1">Uncharacterized protein</fullName>
    </submittedName>
</protein>
<dbReference type="EMBL" id="BAAAQD010000005">
    <property type="protein sequence ID" value="GAA1512853.1"/>
    <property type="molecule type" value="Genomic_DNA"/>
</dbReference>
<dbReference type="Proteomes" id="UP001501470">
    <property type="component" value="Unassembled WGS sequence"/>
</dbReference>
<accession>A0ABN2A833</accession>
<gene>
    <name evidence="1" type="ORF">GCM10009827_029080</name>
</gene>
<reference evidence="1 2" key="1">
    <citation type="journal article" date="2019" name="Int. J. Syst. Evol. Microbiol.">
        <title>The Global Catalogue of Microorganisms (GCM) 10K type strain sequencing project: providing services to taxonomists for standard genome sequencing and annotation.</title>
        <authorList>
            <consortium name="The Broad Institute Genomics Platform"/>
            <consortium name="The Broad Institute Genome Sequencing Center for Infectious Disease"/>
            <person name="Wu L."/>
            <person name="Ma J."/>
        </authorList>
    </citation>
    <scope>NUCLEOTIDE SEQUENCE [LARGE SCALE GENOMIC DNA]</scope>
    <source>
        <strain evidence="1 2">JCM 15933</strain>
    </source>
</reference>
<evidence type="ECO:0000313" key="1">
    <source>
        <dbReference type="EMBL" id="GAA1512853.1"/>
    </source>
</evidence>
<name>A0ABN2A833_9ACTN</name>
<organism evidence="1 2">
    <name type="scientific">Dactylosporangium maewongense</name>
    <dbReference type="NCBI Taxonomy" id="634393"/>
    <lineage>
        <taxon>Bacteria</taxon>
        <taxon>Bacillati</taxon>
        <taxon>Actinomycetota</taxon>
        <taxon>Actinomycetes</taxon>
        <taxon>Micromonosporales</taxon>
        <taxon>Micromonosporaceae</taxon>
        <taxon>Dactylosporangium</taxon>
    </lineage>
</organism>
<proteinExistence type="predicted"/>
<sequence length="57" mass="6311">MGGAPTVVNARYIVRDGPWPGLSEIAQEEPHHAAIHGESVYRPDQTWTRVNRGVYAP</sequence>